<feature type="compositionally biased region" description="Basic and acidic residues" evidence="2">
    <location>
        <begin position="379"/>
        <end position="389"/>
    </location>
</feature>
<dbReference type="EMBL" id="KE346361">
    <property type="protein sequence ID" value="KJE89836.1"/>
    <property type="molecule type" value="Genomic_DNA"/>
</dbReference>
<dbReference type="InterPro" id="IPR024774">
    <property type="entry name" value="PH_dom-Mcp5-type"/>
</dbReference>
<keyword evidence="1" id="KW-0175">Coiled coil</keyword>
<dbReference type="GO" id="GO:0005543">
    <property type="term" value="F:phospholipid binding"/>
    <property type="evidence" value="ECO:0007669"/>
    <property type="project" value="InterPro"/>
</dbReference>
<feature type="region of interest" description="Disordered" evidence="2">
    <location>
        <begin position="643"/>
        <end position="753"/>
    </location>
</feature>
<feature type="region of interest" description="Disordered" evidence="2">
    <location>
        <begin position="844"/>
        <end position="867"/>
    </location>
</feature>
<organism evidence="4 5">
    <name type="scientific">Capsaspora owczarzaki (strain ATCC 30864)</name>
    <dbReference type="NCBI Taxonomy" id="595528"/>
    <lineage>
        <taxon>Eukaryota</taxon>
        <taxon>Filasterea</taxon>
        <taxon>Capsaspora</taxon>
    </lineage>
</organism>
<dbReference type="GO" id="GO:0005938">
    <property type="term" value="C:cell cortex"/>
    <property type="evidence" value="ECO:0007669"/>
    <property type="project" value="InterPro"/>
</dbReference>
<feature type="coiled-coil region" evidence="1">
    <location>
        <begin position="492"/>
        <end position="572"/>
    </location>
</feature>
<feature type="region of interest" description="Disordered" evidence="2">
    <location>
        <begin position="810"/>
        <end position="829"/>
    </location>
</feature>
<gene>
    <name evidence="4" type="ORF">CAOG_008492</name>
</gene>
<dbReference type="InterPro" id="IPR005024">
    <property type="entry name" value="Snf7_fam"/>
</dbReference>
<sequence length="1407" mass="148139">MGLFGKTPTAQEMVREWRLRLKHEDRTLERQIRSIQGEEAKVKKSLKDAAKKGDVDVCKILAKELYQSKKAVNKLYASKAHINSIVMSMQQQLAMTKLAGALGRSAQVMKSMNALVRVPEIAASMQELSREMMKAGLIEEMVNDAIDIDDSEELEDQASSEVNKILFELTDGLLGQAGHAKDDLPSSSRAAAAEAEDEDEEDVDAMRARLEALRSWQWRRGGVVVPGSPTATATTATTLTSSTSTSTTTTANVAAYVEQLENDLRLAAELGNLLLERNTTLEREAEQVRGGNDSRVRELALEAYDLRNQLELLKAKQTVEGQQAADRLWESEARRRDAEQAQTDLQQRVVQLRDELAKLNEQNRKLQVNADAAGQRASAAERKAQDTETQRVALAAQLDTVRKELFDEGFGEGSDSAAAAANADAAANDDANAAANAAAHGGAHNDGLDASGSQRDDGDNGRAGDASAELLRAELEQLRTALLEQISVARSLESQRDEYKSLLADRSEALERLREQLNEHLLASGSLNGSQTLSDQVMPFLAAEHQAVQERLRQQQELIEQQRNALNNAAQHNSPAPFARESSINPATSKMGSQSDTPADAAASVDPVTPGPSQPVARELFAEPAATSTITAASASASASAADSSAAGSSEEFTLGRQGRQSWERQSQQWAYKSARTKARTKARDVTKWRNQLKLIRRQVSMGPADGRARAQNAGNTSSPAKDLAASATPTTDTTATTASSTSPSASTTTSTTATFDSVAASPASSMGMSASAPNSVSKRSSVWFADLDALDQFDEETVASMRELLFANKDGAPRQPPHATLTASTQTDDELLPVAAAVSSVAVATTTTTSKTNEPSPPTARRASMMRTTPVGIDQDLRSPTASAAPAPVADDDDSLLSAVMSAIGSQKLASSAPASAPAPAVAAVAAVAASSETSTAQVLDETLLRESPQFAEAVRSESARLEAEIQARLNAEHTAAQAAAVSAAIAEVTARLEAQAVADSKAAAHAATAAAEAKAAEVRAADLKAAAETRAAELKAAEARGAEAKAAELKAAEAKAKSASSSTATTPSGSPHTQRAAAAAAAAALAAASAADALAKSLSAHQRRASTVSVNSKQVQSVGVETEPASVAAGATQTSPVMTRKPATTASADTQTTALDSAVTAAAAADFATAASDASMAISINQAPALVSDKYDRLAILGQGAWFSKATKSGTTHRRYVTFNPWKRTVTWAVDEPQSQKTRVYRIQNFVPSITGTRFPQLNMTQLGFTLFAANREILLLALSNSQKNAWLEALNIVFQRTAPSVALEVSLPPMLTIIAPVKPTALSSSTSVLMPVKAVIAKPATDIMPLAGTNARGIETETSVHGREPEAAIDSDSYNTLPKLALVGGDKKLVAAVSDDEFDDDSFV</sequence>
<dbReference type="InParanoid" id="A0A0D2U3P4"/>
<keyword evidence="5" id="KW-1185">Reference proteome</keyword>
<feature type="region of interest" description="Disordered" evidence="2">
    <location>
        <begin position="1056"/>
        <end position="1078"/>
    </location>
</feature>
<dbReference type="GO" id="GO:0032065">
    <property type="term" value="P:maintenance of protein location in cell cortex"/>
    <property type="evidence" value="ECO:0007669"/>
    <property type="project" value="InterPro"/>
</dbReference>
<name>A0A0D2U3P4_CAPO3</name>
<feature type="region of interest" description="Disordered" evidence="2">
    <location>
        <begin position="1123"/>
        <end position="1151"/>
    </location>
</feature>
<feature type="region of interest" description="Disordered" evidence="2">
    <location>
        <begin position="367"/>
        <end position="389"/>
    </location>
</feature>
<protein>
    <recommendedName>
        <fullName evidence="3">Pleckstrin homology domain-containing protein</fullName>
    </recommendedName>
</protein>
<feature type="region of interest" description="Disordered" evidence="2">
    <location>
        <begin position="436"/>
        <end position="464"/>
    </location>
</feature>
<proteinExistence type="predicted"/>
<dbReference type="Proteomes" id="UP000008743">
    <property type="component" value="Unassembled WGS sequence"/>
</dbReference>
<dbReference type="Pfam" id="PF03357">
    <property type="entry name" value="Snf7"/>
    <property type="match status" value="1"/>
</dbReference>
<evidence type="ECO:0000259" key="3">
    <source>
        <dbReference type="Pfam" id="PF12814"/>
    </source>
</evidence>
<reference evidence="5" key="1">
    <citation type="submission" date="2011-02" db="EMBL/GenBank/DDBJ databases">
        <title>The Genome Sequence of Capsaspora owczarzaki ATCC 30864.</title>
        <authorList>
            <person name="Russ C."/>
            <person name="Cuomo C."/>
            <person name="Burger G."/>
            <person name="Gray M.W."/>
            <person name="Holland P.W.H."/>
            <person name="King N."/>
            <person name="Lang F.B.F."/>
            <person name="Roger A.J."/>
            <person name="Ruiz-Trillo I."/>
            <person name="Young S.K."/>
            <person name="Zeng Q."/>
            <person name="Gargeya S."/>
            <person name="Alvarado L."/>
            <person name="Berlin A."/>
            <person name="Chapman S.B."/>
            <person name="Chen Z."/>
            <person name="Freedman E."/>
            <person name="Gellesch M."/>
            <person name="Goldberg J."/>
            <person name="Griggs A."/>
            <person name="Gujja S."/>
            <person name="Heilman E."/>
            <person name="Heiman D."/>
            <person name="Howarth C."/>
            <person name="Mehta T."/>
            <person name="Neiman D."/>
            <person name="Pearson M."/>
            <person name="Roberts A."/>
            <person name="Saif S."/>
            <person name="Shea T."/>
            <person name="Shenoy N."/>
            <person name="Sisk P."/>
            <person name="Stolte C."/>
            <person name="Sykes S."/>
            <person name="White J."/>
            <person name="Yandava C."/>
            <person name="Haas B."/>
            <person name="Nusbaum C."/>
            <person name="Birren B."/>
        </authorList>
    </citation>
    <scope>NUCLEOTIDE SEQUENCE</scope>
    <source>
        <strain evidence="5">ATCC 30864</strain>
    </source>
</reference>
<evidence type="ECO:0000313" key="4">
    <source>
        <dbReference type="EMBL" id="KJE89836.1"/>
    </source>
</evidence>
<feature type="region of interest" description="Disordered" evidence="2">
    <location>
        <begin position="572"/>
        <end position="615"/>
    </location>
</feature>
<dbReference type="GO" id="GO:0007034">
    <property type="term" value="P:vacuolar transport"/>
    <property type="evidence" value="ECO:0007669"/>
    <property type="project" value="InterPro"/>
</dbReference>
<evidence type="ECO:0000313" key="5">
    <source>
        <dbReference type="Proteomes" id="UP000008743"/>
    </source>
</evidence>
<feature type="compositionally biased region" description="Polar residues" evidence="2">
    <location>
        <begin position="659"/>
        <end position="671"/>
    </location>
</feature>
<feature type="compositionally biased region" description="Polar residues" evidence="2">
    <location>
        <begin position="582"/>
        <end position="597"/>
    </location>
</feature>
<dbReference type="Gene3D" id="6.10.140.1230">
    <property type="match status" value="1"/>
</dbReference>
<feature type="coiled-coil region" evidence="1">
    <location>
        <begin position="1008"/>
        <end position="1042"/>
    </location>
</feature>
<evidence type="ECO:0000256" key="1">
    <source>
        <dbReference type="SAM" id="Coils"/>
    </source>
</evidence>
<dbReference type="Pfam" id="PF12814">
    <property type="entry name" value="Mcp5_PH"/>
    <property type="match status" value="1"/>
</dbReference>
<dbReference type="RefSeq" id="XP_011270074.1">
    <property type="nucleotide sequence ID" value="XM_011271772.1"/>
</dbReference>
<dbReference type="PANTHER" id="PTHR10476">
    <property type="entry name" value="CHARGED MULTIVESICULAR BODY PROTEIN"/>
    <property type="match status" value="1"/>
</dbReference>
<evidence type="ECO:0000256" key="2">
    <source>
        <dbReference type="SAM" id="MobiDB-lite"/>
    </source>
</evidence>
<feature type="compositionally biased region" description="Low complexity" evidence="2">
    <location>
        <begin position="1059"/>
        <end position="1068"/>
    </location>
</feature>
<feature type="compositionally biased region" description="Low complexity" evidence="2">
    <location>
        <begin position="725"/>
        <end position="753"/>
    </location>
</feature>
<dbReference type="OrthoDB" id="2329734at2759"/>
<feature type="domain" description="Pleckstrin homology" evidence="3">
    <location>
        <begin position="1208"/>
        <end position="1298"/>
    </location>
</feature>
<accession>A0A0D2U3P4</accession>
<dbReference type="STRING" id="595528.A0A0D2U3P4"/>